<dbReference type="Proteomes" id="UP001058974">
    <property type="component" value="Chromosome 2"/>
</dbReference>
<accession>A0A9D5B8B5</accession>
<dbReference type="PANTHER" id="PTHR31973:SF199">
    <property type="entry name" value="SWIM-TYPE DOMAIN-CONTAINING PROTEIN"/>
    <property type="match status" value="1"/>
</dbReference>
<evidence type="ECO:0000313" key="1">
    <source>
        <dbReference type="EMBL" id="KAI5433596.1"/>
    </source>
</evidence>
<dbReference type="PANTHER" id="PTHR31973">
    <property type="entry name" value="POLYPROTEIN, PUTATIVE-RELATED"/>
    <property type="match status" value="1"/>
</dbReference>
<evidence type="ECO:0000313" key="2">
    <source>
        <dbReference type="Proteomes" id="UP001058974"/>
    </source>
</evidence>
<reference evidence="1 2" key="1">
    <citation type="journal article" date="2022" name="Nat. Genet.">
        <title>Improved pea reference genome and pan-genome highlight genomic features and evolutionary characteristics.</title>
        <authorList>
            <person name="Yang T."/>
            <person name="Liu R."/>
            <person name="Luo Y."/>
            <person name="Hu S."/>
            <person name="Wang D."/>
            <person name="Wang C."/>
            <person name="Pandey M.K."/>
            <person name="Ge S."/>
            <person name="Xu Q."/>
            <person name="Li N."/>
            <person name="Li G."/>
            <person name="Huang Y."/>
            <person name="Saxena R.K."/>
            <person name="Ji Y."/>
            <person name="Li M."/>
            <person name="Yan X."/>
            <person name="He Y."/>
            <person name="Liu Y."/>
            <person name="Wang X."/>
            <person name="Xiang C."/>
            <person name="Varshney R.K."/>
            <person name="Ding H."/>
            <person name="Gao S."/>
            <person name="Zong X."/>
        </authorList>
    </citation>
    <scope>NUCLEOTIDE SEQUENCE [LARGE SCALE GENOMIC DNA]</scope>
    <source>
        <strain evidence="1 2">cv. Zhongwan 6</strain>
    </source>
</reference>
<dbReference type="AlphaFoldDB" id="A0A9D5B8B5"/>
<proteinExistence type="predicted"/>
<sequence length="303" mass="34941">MEYTIMKCIWYCNPRFSFFLGLNSIKNDVDILNFVEGVKGYDSVGVYVEHCVGTLDIVDESKLGHGCSDNDDVVEDVGGNNNVSDHNEVDDDGWNTNVSDHNEVMTRERTIMLLTIMRDLSQKFKVSVYLYGNWKNKFPEMDLKETMWSATRDTTIQTWEMTMLKMKTLNEDAWKEMKDILVHFWSISHFKTYSKCDMQVNNMCKAFNRAILGHKDKLVITLLEGIKHNLTKRITTQKEMMHKYAGDICHKIQFILEKNKKLAQGWTPTWHGDDDMAIFGVTNGNGTYYVNFKLGNVHVGNGA</sequence>
<dbReference type="EMBL" id="JAMSHJ010000002">
    <property type="protein sequence ID" value="KAI5433596.1"/>
    <property type="molecule type" value="Genomic_DNA"/>
</dbReference>
<name>A0A9D5B8B5_PEA</name>
<dbReference type="Gramene" id="Psat02G0076100-T1">
    <property type="protein sequence ID" value="KAI5433596.1"/>
    <property type="gene ID" value="KIW84_020761"/>
</dbReference>
<comment type="caution">
    <text evidence="1">The sequence shown here is derived from an EMBL/GenBank/DDBJ whole genome shotgun (WGS) entry which is preliminary data.</text>
</comment>
<organism evidence="1 2">
    <name type="scientific">Pisum sativum</name>
    <name type="common">Garden pea</name>
    <name type="synonym">Lathyrus oleraceus</name>
    <dbReference type="NCBI Taxonomy" id="3888"/>
    <lineage>
        <taxon>Eukaryota</taxon>
        <taxon>Viridiplantae</taxon>
        <taxon>Streptophyta</taxon>
        <taxon>Embryophyta</taxon>
        <taxon>Tracheophyta</taxon>
        <taxon>Spermatophyta</taxon>
        <taxon>Magnoliopsida</taxon>
        <taxon>eudicotyledons</taxon>
        <taxon>Gunneridae</taxon>
        <taxon>Pentapetalae</taxon>
        <taxon>rosids</taxon>
        <taxon>fabids</taxon>
        <taxon>Fabales</taxon>
        <taxon>Fabaceae</taxon>
        <taxon>Papilionoideae</taxon>
        <taxon>50 kb inversion clade</taxon>
        <taxon>NPAAA clade</taxon>
        <taxon>Hologalegina</taxon>
        <taxon>IRL clade</taxon>
        <taxon>Fabeae</taxon>
        <taxon>Lathyrus</taxon>
    </lineage>
</organism>
<protein>
    <submittedName>
        <fullName evidence="1">Uncharacterized protein</fullName>
    </submittedName>
</protein>
<keyword evidence="2" id="KW-1185">Reference proteome</keyword>
<gene>
    <name evidence="1" type="ORF">KIW84_020761</name>
</gene>